<dbReference type="OrthoDB" id="4327125at2"/>
<feature type="domain" description="DUF397" evidence="1">
    <location>
        <begin position="9"/>
        <end position="61"/>
    </location>
</feature>
<evidence type="ECO:0000313" key="3">
    <source>
        <dbReference type="Proteomes" id="UP000305778"/>
    </source>
</evidence>
<dbReference type="RefSeq" id="WP_136730007.1">
    <property type="nucleotide sequence ID" value="NZ_SUMC01000109.1"/>
</dbReference>
<evidence type="ECO:0000313" key="2">
    <source>
        <dbReference type="EMBL" id="TJZ99377.1"/>
    </source>
</evidence>
<dbReference type="AlphaFoldDB" id="A0A4U0RV45"/>
<dbReference type="Pfam" id="PF04149">
    <property type="entry name" value="DUF397"/>
    <property type="match status" value="1"/>
</dbReference>
<keyword evidence="3" id="KW-1185">Reference proteome</keyword>
<organism evidence="2 3">
    <name type="scientific">Actinacidiphila oryziradicis</name>
    <dbReference type="NCBI Taxonomy" id="2571141"/>
    <lineage>
        <taxon>Bacteria</taxon>
        <taxon>Bacillati</taxon>
        <taxon>Actinomycetota</taxon>
        <taxon>Actinomycetes</taxon>
        <taxon>Kitasatosporales</taxon>
        <taxon>Streptomycetaceae</taxon>
        <taxon>Actinacidiphila</taxon>
    </lineage>
</organism>
<accession>A0A4U0RV45</accession>
<protein>
    <submittedName>
        <fullName evidence="2">DUF397 domain-containing protein</fullName>
    </submittedName>
</protein>
<dbReference type="EMBL" id="SUMC01000109">
    <property type="protein sequence ID" value="TJZ99377.1"/>
    <property type="molecule type" value="Genomic_DNA"/>
</dbReference>
<evidence type="ECO:0000259" key="1">
    <source>
        <dbReference type="Pfam" id="PF04149"/>
    </source>
</evidence>
<proteinExistence type="predicted"/>
<name>A0A4U0RV45_9ACTN</name>
<comment type="caution">
    <text evidence="2">The sequence shown here is derived from an EMBL/GenBank/DDBJ whole genome shotgun (WGS) entry which is preliminary data.</text>
</comment>
<sequence>MKDIRIVTGFRKSSYSGQAGNCIEVARTADGGTAVRDSKRRDGAKQFYGPSGWAAFIAAVRTGAFDG</sequence>
<gene>
    <name evidence="2" type="ORF">FCI23_46065</name>
</gene>
<reference evidence="2 3" key="1">
    <citation type="submission" date="2019-04" db="EMBL/GenBank/DDBJ databases">
        <title>Streptomyces oryziradicis sp. nov., a novel actinomycete isolated from rhizosphere soil of rice (Oryza sativa L.).</title>
        <authorList>
            <person name="Li C."/>
        </authorList>
    </citation>
    <scope>NUCLEOTIDE SEQUENCE [LARGE SCALE GENOMIC DNA]</scope>
    <source>
        <strain evidence="2 3">NEAU-C40</strain>
    </source>
</reference>
<dbReference type="InterPro" id="IPR007278">
    <property type="entry name" value="DUF397"/>
</dbReference>
<dbReference type="Proteomes" id="UP000305778">
    <property type="component" value="Unassembled WGS sequence"/>
</dbReference>